<dbReference type="InterPro" id="IPR022324">
    <property type="entry name" value="Bacilysin_exporter_BacE_put"/>
</dbReference>
<dbReference type="InterPro" id="IPR036259">
    <property type="entry name" value="MFS_trans_sf"/>
</dbReference>
<feature type="transmembrane region" description="Helical" evidence="6">
    <location>
        <begin position="99"/>
        <end position="123"/>
    </location>
</feature>
<sequence>MLTVLKRPDYRLLFIGTSASIIGDTLLFLTLGIWVKDLTGSDGAAGLTMFFLGAPILLAPLAGMLVDRVKFRPFLIWANIGNAVVLLPLAFVSGPDTVWLIYLVAVLLGLGSILDSPALNGLLKLLLPEDLFVEANGATQTVKQGLRLVGPIAGAGIYLALGGFAVALIDAASFLVAAGAIALLKVRQSTREPRRSHWITEMTAGFRFIAAEGALRRAITGLFIAAAGLGAIEVIGFALNDKGLGMEPAFISVIVTVMGVGGLTGGVFAARFVKKVGELAAEAVGLFGLAVTFAVWAVPTLPGVLAAAVLGGLAIPVVMVADNTLIQKRSPHELIGRVSAACDLCYAVPQLASLATGALLVTIVDYRIILVVMAVLMTIAGAYMFGGRKLTSPAAPKVTVAEA</sequence>
<evidence type="ECO:0000259" key="7">
    <source>
        <dbReference type="PROSITE" id="PS50850"/>
    </source>
</evidence>
<evidence type="ECO:0000256" key="5">
    <source>
        <dbReference type="ARBA" id="ARBA00023136"/>
    </source>
</evidence>
<dbReference type="Pfam" id="PF07690">
    <property type="entry name" value="MFS_1"/>
    <property type="match status" value="1"/>
</dbReference>
<name>D3PYB0_STANL</name>
<evidence type="ECO:0000256" key="4">
    <source>
        <dbReference type="ARBA" id="ARBA00022989"/>
    </source>
</evidence>
<feature type="transmembrane region" description="Helical" evidence="6">
    <location>
        <begin position="304"/>
        <end position="326"/>
    </location>
</feature>
<dbReference type="Proteomes" id="UP000000844">
    <property type="component" value="Chromosome"/>
</dbReference>
<feature type="transmembrane region" description="Helical" evidence="6">
    <location>
        <begin position="366"/>
        <end position="385"/>
    </location>
</feature>
<dbReference type="GO" id="GO:0005886">
    <property type="term" value="C:plasma membrane"/>
    <property type="evidence" value="ECO:0007669"/>
    <property type="project" value="UniProtKB-SubCell"/>
</dbReference>
<feature type="transmembrane region" description="Helical" evidence="6">
    <location>
        <begin position="218"/>
        <end position="238"/>
    </location>
</feature>
<feature type="transmembrane region" description="Helical" evidence="6">
    <location>
        <begin position="338"/>
        <end position="360"/>
    </location>
</feature>
<feature type="transmembrane region" description="Helical" evidence="6">
    <location>
        <begin position="167"/>
        <end position="186"/>
    </location>
</feature>
<dbReference type="eggNOG" id="COG2211">
    <property type="taxonomic scope" value="Bacteria"/>
</dbReference>
<comment type="subcellular location">
    <subcellularLocation>
        <location evidence="1">Cell membrane</location>
        <topology evidence="1">Multi-pass membrane protein</topology>
    </subcellularLocation>
</comment>
<feature type="transmembrane region" description="Helical" evidence="6">
    <location>
        <begin position="144"/>
        <end position="161"/>
    </location>
</feature>
<evidence type="ECO:0000313" key="8">
    <source>
        <dbReference type="EMBL" id="ADD41477.1"/>
    </source>
</evidence>
<feature type="transmembrane region" description="Helical" evidence="6">
    <location>
        <begin position="12"/>
        <end position="35"/>
    </location>
</feature>
<dbReference type="PANTHER" id="PTHR23513">
    <property type="entry name" value="INTEGRAL MEMBRANE EFFLUX PROTEIN-RELATED"/>
    <property type="match status" value="1"/>
</dbReference>
<keyword evidence="9" id="KW-1185">Reference proteome</keyword>
<evidence type="ECO:0000313" key="9">
    <source>
        <dbReference type="Proteomes" id="UP000000844"/>
    </source>
</evidence>
<accession>D3PYB0</accession>
<dbReference type="PANTHER" id="PTHR23513:SF6">
    <property type="entry name" value="MAJOR FACILITATOR SUPERFAMILY ASSOCIATED DOMAIN-CONTAINING PROTEIN"/>
    <property type="match status" value="1"/>
</dbReference>
<evidence type="ECO:0000256" key="3">
    <source>
        <dbReference type="ARBA" id="ARBA00022692"/>
    </source>
</evidence>
<reference evidence="8 9" key="1">
    <citation type="journal article" date="2009" name="Stand. Genomic Sci.">
        <title>Complete genome sequence of Stackebrandtia nassauensis type strain (LLR-40K-21).</title>
        <authorList>
            <person name="Munk C."/>
            <person name="Lapidus A."/>
            <person name="Copeland A."/>
            <person name="Jando M."/>
            <person name="Mayilraj S."/>
            <person name="Glavina Del Rio T."/>
            <person name="Nolan M."/>
            <person name="Chen F."/>
            <person name="Lucas S."/>
            <person name="Tice H."/>
            <person name="Cheng J.F."/>
            <person name="Han C."/>
            <person name="Detter J.C."/>
            <person name="Bruce D."/>
            <person name="Goodwin L."/>
            <person name="Chain P."/>
            <person name="Pitluck S."/>
            <person name="Goker M."/>
            <person name="Ovchinikova G."/>
            <person name="Pati A."/>
            <person name="Ivanova N."/>
            <person name="Mavromatis K."/>
            <person name="Chen A."/>
            <person name="Palaniappan K."/>
            <person name="Land M."/>
            <person name="Hauser L."/>
            <person name="Chang Y.J."/>
            <person name="Jeffries C.D."/>
            <person name="Bristow J."/>
            <person name="Eisen J.A."/>
            <person name="Markowitz V."/>
            <person name="Hugenholtz P."/>
            <person name="Kyrpides N.C."/>
            <person name="Klenk H.P."/>
        </authorList>
    </citation>
    <scope>NUCLEOTIDE SEQUENCE [LARGE SCALE GENOMIC DNA]</scope>
    <source>
        <strain evidence="9">DSM 44728 / CIP 108903 / NRRL B-16338 / NBRC 102104 / LLR-40K-21</strain>
    </source>
</reference>
<gene>
    <name evidence="8" type="ordered locus">Snas_1780</name>
</gene>
<dbReference type="InterPro" id="IPR020846">
    <property type="entry name" value="MFS_dom"/>
</dbReference>
<proteinExistence type="predicted"/>
<feature type="transmembrane region" description="Helical" evidence="6">
    <location>
        <begin position="74"/>
        <end position="93"/>
    </location>
</feature>
<dbReference type="InterPro" id="IPR011701">
    <property type="entry name" value="MFS"/>
</dbReference>
<dbReference type="SUPFAM" id="SSF103473">
    <property type="entry name" value="MFS general substrate transporter"/>
    <property type="match status" value="1"/>
</dbReference>
<dbReference type="AlphaFoldDB" id="D3PYB0"/>
<organism evidence="8 9">
    <name type="scientific">Stackebrandtia nassauensis (strain DSM 44728 / CIP 108903 / NRRL B-16338 / NBRC 102104 / LLR-40K-21)</name>
    <dbReference type="NCBI Taxonomy" id="446470"/>
    <lineage>
        <taxon>Bacteria</taxon>
        <taxon>Bacillati</taxon>
        <taxon>Actinomycetota</taxon>
        <taxon>Actinomycetes</taxon>
        <taxon>Glycomycetales</taxon>
        <taxon>Glycomycetaceae</taxon>
        <taxon>Stackebrandtia</taxon>
    </lineage>
</organism>
<keyword evidence="5 6" id="KW-0472">Membrane</keyword>
<dbReference type="Gene3D" id="1.20.1250.20">
    <property type="entry name" value="MFS general substrate transporter like domains"/>
    <property type="match status" value="1"/>
</dbReference>
<dbReference type="EMBL" id="CP001778">
    <property type="protein sequence ID" value="ADD41477.1"/>
    <property type="molecule type" value="Genomic_DNA"/>
</dbReference>
<dbReference type="PROSITE" id="PS50850">
    <property type="entry name" value="MFS"/>
    <property type="match status" value="1"/>
</dbReference>
<feature type="domain" description="Major facilitator superfamily (MFS) profile" evidence="7">
    <location>
        <begin position="1"/>
        <end position="190"/>
    </location>
</feature>
<keyword evidence="2" id="KW-1003">Cell membrane</keyword>
<evidence type="ECO:0000256" key="1">
    <source>
        <dbReference type="ARBA" id="ARBA00004651"/>
    </source>
</evidence>
<evidence type="ECO:0000256" key="6">
    <source>
        <dbReference type="SAM" id="Phobius"/>
    </source>
</evidence>
<feature type="transmembrane region" description="Helical" evidence="6">
    <location>
        <begin position="250"/>
        <end position="272"/>
    </location>
</feature>
<feature type="transmembrane region" description="Helical" evidence="6">
    <location>
        <begin position="279"/>
        <end position="298"/>
    </location>
</feature>
<keyword evidence="3 6" id="KW-0812">Transmembrane</keyword>
<dbReference type="HOGENOM" id="CLU_034180_15_5_11"/>
<protein>
    <submittedName>
        <fullName evidence="8">Major facilitator superfamily MFS_1</fullName>
    </submittedName>
</protein>
<dbReference type="GO" id="GO:0022857">
    <property type="term" value="F:transmembrane transporter activity"/>
    <property type="evidence" value="ECO:0007669"/>
    <property type="project" value="InterPro"/>
</dbReference>
<evidence type="ECO:0000256" key="2">
    <source>
        <dbReference type="ARBA" id="ARBA00022475"/>
    </source>
</evidence>
<dbReference type="STRING" id="446470.Snas_1780"/>
<dbReference type="KEGG" id="sna:Snas_1780"/>
<dbReference type="PRINTS" id="PR01988">
    <property type="entry name" value="EXPORTERBACE"/>
</dbReference>
<feature type="transmembrane region" description="Helical" evidence="6">
    <location>
        <begin position="47"/>
        <end position="67"/>
    </location>
</feature>
<dbReference type="RefSeq" id="WP_013017048.1">
    <property type="nucleotide sequence ID" value="NC_013947.1"/>
</dbReference>
<dbReference type="CDD" id="cd06173">
    <property type="entry name" value="MFS_MefA_like"/>
    <property type="match status" value="1"/>
</dbReference>
<keyword evidence="4 6" id="KW-1133">Transmembrane helix</keyword>